<protein>
    <submittedName>
        <fullName evidence="1">Transposase</fullName>
    </submittedName>
</protein>
<reference evidence="1 2" key="1">
    <citation type="submission" date="2021-03" db="EMBL/GenBank/DDBJ databases">
        <title>Sequencing the genomes of 1000 actinobacteria strains.</title>
        <authorList>
            <person name="Klenk H.-P."/>
        </authorList>
    </citation>
    <scope>NUCLEOTIDE SEQUENCE [LARGE SCALE GENOMIC DNA]</scope>
    <source>
        <strain evidence="1 2">DSM 18824</strain>
    </source>
</reference>
<gene>
    <name evidence="1" type="ORF">JOF29_005741</name>
</gene>
<organism evidence="1 2">
    <name type="scientific">Kribbella aluminosa</name>
    <dbReference type="NCBI Taxonomy" id="416017"/>
    <lineage>
        <taxon>Bacteria</taxon>
        <taxon>Bacillati</taxon>
        <taxon>Actinomycetota</taxon>
        <taxon>Actinomycetes</taxon>
        <taxon>Propionibacteriales</taxon>
        <taxon>Kribbellaceae</taxon>
        <taxon>Kribbella</taxon>
    </lineage>
</organism>
<proteinExistence type="predicted"/>
<evidence type="ECO:0000313" key="2">
    <source>
        <dbReference type="Proteomes" id="UP000755585"/>
    </source>
</evidence>
<sequence length="100" mass="10677">MHARPVPAAAIDGLTGEVSKARLTSSFGEVLAWISRLPSPCAVVYEPGLTGFRLARALIGAGVRCEVAASSKLQRPAGDRLETDPRDALRMARLLQIRPV</sequence>
<dbReference type="RefSeq" id="WP_209697412.1">
    <property type="nucleotide sequence ID" value="NZ_BAAAVU010000031.1"/>
</dbReference>
<comment type="caution">
    <text evidence="1">The sequence shown here is derived from an EMBL/GenBank/DDBJ whole genome shotgun (WGS) entry which is preliminary data.</text>
</comment>
<name>A0ABS4USN7_9ACTN</name>
<accession>A0ABS4USN7</accession>
<keyword evidence="2" id="KW-1185">Reference proteome</keyword>
<dbReference type="EMBL" id="JAGINT010000002">
    <property type="protein sequence ID" value="MBP2354631.1"/>
    <property type="molecule type" value="Genomic_DNA"/>
</dbReference>
<dbReference type="Proteomes" id="UP000755585">
    <property type="component" value="Unassembled WGS sequence"/>
</dbReference>
<evidence type="ECO:0000313" key="1">
    <source>
        <dbReference type="EMBL" id="MBP2354631.1"/>
    </source>
</evidence>